<name>A0A7V8NVZ6_9BACT</name>
<dbReference type="CDD" id="cd06423">
    <property type="entry name" value="CESA_like"/>
    <property type="match status" value="1"/>
</dbReference>
<evidence type="ECO:0000259" key="5">
    <source>
        <dbReference type="Pfam" id="PF00535"/>
    </source>
</evidence>
<accession>A0A7V8NVZ6</accession>
<dbReference type="PANTHER" id="PTHR43630">
    <property type="entry name" value="POLY-BETA-1,6-N-ACETYL-D-GLUCOSAMINE SYNTHASE"/>
    <property type="match status" value="1"/>
</dbReference>
<evidence type="ECO:0000313" key="6">
    <source>
        <dbReference type="EMBL" id="MBA0088477.1"/>
    </source>
</evidence>
<comment type="similarity">
    <text evidence="1">Belongs to the glycosyltransferase 2 family.</text>
</comment>
<dbReference type="Pfam" id="PF00535">
    <property type="entry name" value="Glycos_transf_2"/>
    <property type="match status" value="1"/>
</dbReference>
<evidence type="ECO:0000256" key="3">
    <source>
        <dbReference type="ARBA" id="ARBA00022679"/>
    </source>
</evidence>
<dbReference type="InterPro" id="IPR001173">
    <property type="entry name" value="Glyco_trans_2-like"/>
</dbReference>
<comment type="caution">
    <text evidence="6">The sequence shown here is derived from an EMBL/GenBank/DDBJ whole genome shotgun (WGS) entry which is preliminary data.</text>
</comment>
<organism evidence="6 7">
    <name type="scientific">Candidatus Acidiferrum panamense</name>
    <dbReference type="NCBI Taxonomy" id="2741543"/>
    <lineage>
        <taxon>Bacteria</taxon>
        <taxon>Pseudomonadati</taxon>
        <taxon>Acidobacteriota</taxon>
        <taxon>Terriglobia</taxon>
        <taxon>Candidatus Acidiferrales</taxon>
        <taxon>Candidatus Acidiferrum</taxon>
    </lineage>
</organism>
<dbReference type="Gene3D" id="3.90.550.10">
    <property type="entry name" value="Spore Coat Polysaccharide Biosynthesis Protein SpsA, Chain A"/>
    <property type="match status" value="1"/>
</dbReference>
<feature type="non-terminal residue" evidence="6">
    <location>
        <position position="354"/>
    </location>
</feature>
<feature type="domain" description="Glycosyltransferase 2-like" evidence="5">
    <location>
        <begin position="59"/>
        <end position="237"/>
    </location>
</feature>
<evidence type="ECO:0000256" key="2">
    <source>
        <dbReference type="ARBA" id="ARBA00022676"/>
    </source>
</evidence>
<dbReference type="EMBL" id="JACDQQ010002513">
    <property type="protein sequence ID" value="MBA0088477.1"/>
    <property type="molecule type" value="Genomic_DNA"/>
</dbReference>
<keyword evidence="3" id="KW-0808">Transferase</keyword>
<dbReference type="Proteomes" id="UP000567293">
    <property type="component" value="Unassembled WGS sequence"/>
</dbReference>
<protein>
    <submittedName>
        <fullName evidence="6">Glycosyltransferase family 2 protein</fullName>
    </submittedName>
</protein>
<keyword evidence="2" id="KW-0328">Glycosyltransferase</keyword>
<feature type="transmembrane region" description="Helical" evidence="4">
    <location>
        <begin position="12"/>
        <end position="31"/>
    </location>
</feature>
<evidence type="ECO:0000256" key="1">
    <source>
        <dbReference type="ARBA" id="ARBA00006739"/>
    </source>
</evidence>
<keyword evidence="4" id="KW-1133">Transmembrane helix</keyword>
<dbReference type="AlphaFoldDB" id="A0A7V8NVZ6"/>
<dbReference type="InterPro" id="IPR029044">
    <property type="entry name" value="Nucleotide-diphossugar_trans"/>
</dbReference>
<sequence>MIRFLDMSNQTFFWYYLASNLAYLVMLIVALKTSALHQRKLESHRLHWFKDAPMTPPITIIAPAHNEEASIRVAISNLLELDYPQLEVIVVNDGSADRTLEELREAFRLRPVRAVYVPESKSAAIHGLYRSDRDARLVVVDKEAGGSKADAVNAGLNAATSPYVCVVDADSVLERDALLRIMVPILADPKRVVAVGGIVRVLNGSEVEGGQLRRVRLPAKSIEAIQVIEYLRAFLIGREAWAQGNMLMIISGAFGLFRTDLVRAVGGYRSQAIGEDLDLVARLHRYLREKGFDYEIRFVPDPMCWTEVPSDLRSLGRQRARWQKGLLDVLWPSRDMLFRRPYGRIGWLALPYLW</sequence>
<dbReference type="GO" id="GO:0016757">
    <property type="term" value="F:glycosyltransferase activity"/>
    <property type="evidence" value="ECO:0007669"/>
    <property type="project" value="UniProtKB-KW"/>
</dbReference>
<dbReference type="SUPFAM" id="SSF53448">
    <property type="entry name" value="Nucleotide-diphospho-sugar transferases"/>
    <property type="match status" value="1"/>
</dbReference>
<proteinExistence type="inferred from homology"/>
<keyword evidence="7" id="KW-1185">Reference proteome</keyword>
<reference evidence="6" key="1">
    <citation type="submission" date="2020-06" db="EMBL/GenBank/DDBJ databases">
        <title>Legume-microbial interactions unlock mineral nutrients during tropical forest succession.</title>
        <authorList>
            <person name="Epihov D.Z."/>
        </authorList>
    </citation>
    <scope>NUCLEOTIDE SEQUENCE [LARGE SCALE GENOMIC DNA]</scope>
    <source>
        <strain evidence="6">Pan2503</strain>
    </source>
</reference>
<keyword evidence="4" id="KW-0472">Membrane</keyword>
<keyword evidence="4" id="KW-0812">Transmembrane</keyword>
<gene>
    <name evidence="6" type="ORF">HRJ53_26120</name>
</gene>
<evidence type="ECO:0000256" key="4">
    <source>
        <dbReference type="SAM" id="Phobius"/>
    </source>
</evidence>
<evidence type="ECO:0000313" key="7">
    <source>
        <dbReference type="Proteomes" id="UP000567293"/>
    </source>
</evidence>
<dbReference type="PANTHER" id="PTHR43630:SF1">
    <property type="entry name" value="POLY-BETA-1,6-N-ACETYL-D-GLUCOSAMINE SYNTHASE"/>
    <property type="match status" value="1"/>
</dbReference>